<feature type="region of interest" description="Disordered" evidence="3">
    <location>
        <begin position="1"/>
        <end position="38"/>
    </location>
</feature>
<feature type="compositionally biased region" description="Low complexity" evidence="3">
    <location>
        <begin position="26"/>
        <end position="35"/>
    </location>
</feature>
<reference evidence="4" key="1">
    <citation type="journal article" date="2014" name="Int. J. Syst. Evol. Microbiol.">
        <title>Complete genome of a new Firmicutes species belonging to the dominant human colonic microbiota ('Ruminococcus bicirculans') reveals two chromosomes and a selective capacity to utilize plant glucans.</title>
        <authorList>
            <consortium name="NISC Comparative Sequencing Program"/>
            <person name="Wegmann U."/>
            <person name="Louis P."/>
            <person name="Goesmann A."/>
            <person name="Henrissat B."/>
            <person name="Duncan S.H."/>
            <person name="Flint H.J."/>
        </authorList>
    </citation>
    <scope>NUCLEOTIDE SEQUENCE</scope>
    <source>
        <strain evidence="4">NBRC 103408</strain>
    </source>
</reference>
<accession>A0ABQ5U1W2</accession>
<evidence type="ECO:0000313" key="4">
    <source>
        <dbReference type="EMBL" id="GLQ05849.1"/>
    </source>
</evidence>
<evidence type="ECO:0000256" key="3">
    <source>
        <dbReference type="SAM" id="MobiDB-lite"/>
    </source>
</evidence>
<protein>
    <submittedName>
        <fullName evidence="4">Flagellar assembly protein FliH</fullName>
    </submittedName>
</protein>
<reference evidence="4" key="2">
    <citation type="submission" date="2023-01" db="EMBL/GenBank/DDBJ databases">
        <title>Draft genome sequence of Sneathiella chinensis strain NBRC 103408.</title>
        <authorList>
            <person name="Sun Q."/>
            <person name="Mori K."/>
        </authorList>
    </citation>
    <scope>NUCLEOTIDE SEQUENCE</scope>
    <source>
        <strain evidence="4">NBRC 103408</strain>
    </source>
</reference>
<evidence type="ECO:0000313" key="5">
    <source>
        <dbReference type="Proteomes" id="UP001161409"/>
    </source>
</evidence>
<dbReference type="PANTHER" id="PTHR34982:SF1">
    <property type="entry name" value="FLAGELLAR ASSEMBLY PROTEIN FLIH"/>
    <property type="match status" value="1"/>
</dbReference>
<evidence type="ECO:0000256" key="2">
    <source>
        <dbReference type="ARBA" id="ARBA00022927"/>
    </source>
</evidence>
<proteinExistence type="predicted"/>
<sequence>MSSNSRFLFDTEFGTPQPPKKEEVTEVVPEGPPLEYTAGDLDQARAEGREAGMAEGRAEALQGIEATMAQTLEMMNAQLQATSGDHASRLENIRCEAASLAVAIANRLAPAMMERAPGTEVLGMIEECLADLHDEPRFVVRASEMVCDALKDRIDKLAQAAGFMGKIILLPDETKTGSDCRIEWADGGVERNLAETQQKIAEIVDRFVRSGGQETSSHP</sequence>
<keyword evidence="5" id="KW-1185">Reference proteome</keyword>
<dbReference type="RefSeq" id="WP_169559811.1">
    <property type="nucleotide sequence ID" value="NZ_BSNF01000001.1"/>
</dbReference>
<dbReference type="InterPro" id="IPR051472">
    <property type="entry name" value="T3SS_Stator/FliH"/>
</dbReference>
<keyword evidence="4" id="KW-0969">Cilium</keyword>
<dbReference type="Proteomes" id="UP001161409">
    <property type="component" value="Unassembled WGS sequence"/>
</dbReference>
<keyword evidence="4" id="KW-0282">Flagellum</keyword>
<organism evidence="4 5">
    <name type="scientific">Sneathiella chinensis</name>
    <dbReference type="NCBI Taxonomy" id="349750"/>
    <lineage>
        <taxon>Bacteria</taxon>
        <taxon>Pseudomonadati</taxon>
        <taxon>Pseudomonadota</taxon>
        <taxon>Alphaproteobacteria</taxon>
        <taxon>Sneathiellales</taxon>
        <taxon>Sneathiellaceae</taxon>
        <taxon>Sneathiella</taxon>
    </lineage>
</organism>
<evidence type="ECO:0000256" key="1">
    <source>
        <dbReference type="ARBA" id="ARBA00022448"/>
    </source>
</evidence>
<comment type="caution">
    <text evidence="4">The sequence shown here is derived from an EMBL/GenBank/DDBJ whole genome shotgun (WGS) entry which is preliminary data.</text>
</comment>
<gene>
    <name evidence="4" type="primary">fliH</name>
    <name evidence="4" type="ORF">GCM10007924_10700</name>
</gene>
<name>A0ABQ5U1W2_9PROT</name>
<keyword evidence="1" id="KW-0813">Transport</keyword>
<keyword evidence="2" id="KW-0653">Protein transport</keyword>
<keyword evidence="4" id="KW-0966">Cell projection</keyword>
<dbReference type="PANTHER" id="PTHR34982">
    <property type="entry name" value="YOP PROTEINS TRANSLOCATION PROTEIN L"/>
    <property type="match status" value="1"/>
</dbReference>
<dbReference type="EMBL" id="BSNF01000001">
    <property type="protein sequence ID" value="GLQ05849.1"/>
    <property type="molecule type" value="Genomic_DNA"/>
</dbReference>